<dbReference type="EMBL" id="CP017561">
    <property type="protein sequence ID" value="APA86017.1"/>
    <property type="molecule type" value="Genomic_DNA"/>
</dbReference>
<proteinExistence type="predicted"/>
<organism evidence="1">
    <name type="scientific">Paraburkholderia sprentiae WSM5005</name>
    <dbReference type="NCBI Taxonomy" id="754502"/>
    <lineage>
        <taxon>Bacteria</taxon>
        <taxon>Pseudomonadati</taxon>
        <taxon>Pseudomonadota</taxon>
        <taxon>Betaproteobacteria</taxon>
        <taxon>Burkholderiales</taxon>
        <taxon>Burkholderiaceae</taxon>
        <taxon>Paraburkholderia</taxon>
    </lineage>
</organism>
<accession>A0A1I9YI84</accession>
<reference evidence="1" key="1">
    <citation type="submission" date="2016-09" db="EMBL/GenBank/DDBJ databases">
        <title>The Complete Genome of Burkholderia sprentiae wsm5005.</title>
        <authorList>
            <person name="De Meyer S."/>
            <person name="Wang P."/>
            <person name="Terpolilli J."/>
        </authorList>
    </citation>
    <scope>NUCLEOTIDE SEQUENCE [LARGE SCALE GENOMIC DNA]</scope>
    <source>
        <strain evidence="1">WSM5005</strain>
    </source>
</reference>
<gene>
    <name evidence="1" type="ORF">BJG93_11860</name>
</gene>
<dbReference type="AlphaFoldDB" id="A0A1I9YI84"/>
<name>A0A1I9YI84_9BURK</name>
<evidence type="ECO:0000313" key="1">
    <source>
        <dbReference type="EMBL" id="APA86017.1"/>
    </source>
</evidence>
<protein>
    <submittedName>
        <fullName evidence="1">Uncharacterized protein</fullName>
    </submittedName>
</protein>
<sequence length="99" mass="11138">MGMAAATEVIARDRGSQIFATGTSLAPADKRRRDTPDASDGLLVVRAQIRHGDHLVPAFFRLRLMRASGKSRYCIKFWPSMAEYFDAIDGRRRPLTHHP</sequence>